<evidence type="ECO:0000256" key="14">
    <source>
        <dbReference type="ARBA" id="ARBA00023004"/>
    </source>
</evidence>
<keyword evidence="8" id="KW-0597">Phosphoprotein</keyword>
<evidence type="ECO:0000256" key="18">
    <source>
        <dbReference type="ARBA" id="ARBA00030800"/>
    </source>
</evidence>
<keyword evidence="7" id="KW-0963">Cytoplasm</keyword>
<keyword evidence="9" id="KW-0808">Transferase</keyword>
<accession>A0ABS4WZR0</accession>
<evidence type="ECO:0000256" key="3">
    <source>
        <dbReference type="ARBA" id="ARBA00004496"/>
    </source>
</evidence>
<organism evidence="22 23">
    <name type="scientific">Brachybacterium sacelli</name>
    <dbReference type="NCBI Taxonomy" id="173364"/>
    <lineage>
        <taxon>Bacteria</taxon>
        <taxon>Bacillati</taxon>
        <taxon>Actinomycetota</taxon>
        <taxon>Actinomycetes</taxon>
        <taxon>Micrococcales</taxon>
        <taxon>Dermabacteraceae</taxon>
        <taxon>Brachybacterium</taxon>
    </lineage>
</organism>
<keyword evidence="23" id="KW-1185">Reference proteome</keyword>
<dbReference type="Proteomes" id="UP001519290">
    <property type="component" value="Unassembled WGS sequence"/>
</dbReference>
<sequence>MTVPAPTPPERTSPRTFDVVLALVVALALAGVVTIQQAAAGENPDPLAYLFAAGFGALQLLRRSLPVAMLVLSVLGTFAYYTLQLPTIGVALPVVAALYSAAERGLLRWAISGGAVVFTVALAFRLRDDPQPLGYLLGSDAVTNLALIAGAIALGSAVRSHRRQIAQREQISSLHEERTRQDAQLRMRAERERISRDLHDTVGHSLSVISLHTGVARDAVGVDDAAVTEALEQVRGQATQSLQELRAMVHLLRTDQLEGDDGADVDAGQGDTARQVRSLVDVSAVLAPARDAGLDVRARVDVPAGALSVPVDSAAYRVVQESVTNVLRHATASTLRVEAGIEGGQLQLVVADDGRGTDGVAGSSGVGLVGMRERVRLLGGTLSIRSAPGEGFRMEASMPARLDRTEELLEPGRAERLGGTERPRS</sequence>
<evidence type="ECO:0000259" key="21">
    <source>
        <dbReference type="PROSITE" id="PS50109"/>
    </source>
</evidence>
<dbReference type="PANTHER" id="PTHR24421:SF10">
    <property type="entry name" value="NITRATE_NITRITE SENSOR PROTEIN NARQ"/>
    <property type="match status" value="1"/>
</dbReference>
<dbReference type="PANTHER" id="PTHR24421">
    <property type="entry name" value="NITRATE/NITRITE SENSOR PROTEIN NARX-RELATED"/>
    <property type="match status" value="1"/>
</dbReference>
<gene>
    <name evidence="22" type="ORF">JOF43_001573</name>
</gene>
<reference evidence="22 23" key="1">
    <citation type="submission" date="2021-03" db="EMBL/GenBank/DDBJ databases">
        <title>Sequencing the genomes of 1000 actinobacteria strains.</title>
        <authorList>
            <person name="Klenk H.-P."/>
        </authorList>
    </citation>
    <scope>NUCLEOTIDE SEQUENCE [LARGE SCALE GENOMIC DNA]</scope>
    <source>
        <strain evidence="22 23">DSM 14566</strain>
    </source>
</reference>
<keyword evidence="13" id="KW-0067">ATP-binding</keyword>
<keyword evidence="16" id="KW-0411">Iron-sulfur</keyword>
<evidence type="ECO:0000256" key="5">
    <source>
        <dbReference type="ARBA" id="ARBA00017322"/>
    </source>
</evidence>
<dbReference type="Pfam" id="PF07730">
    <property type="entry name" value="HisKA_3"/>
    <property type="match status" value="1"/>
</dbReference>
<dbReference type="EMBL" id="JAGIOD010000001">
    <property type="protein sequence ID" value="MBP2381616.1"/>
    <property type="molecule type" value="Genomic_DNA"/>
</dbReference>
<evidence type="ECO:0000256" key="20">
    <source>
        <dbReference type="SAM" id="Phobius"/>
    </source>
</evidence>
<feature type="region of interest" description="Disordered" evidence="19">
    <location>
        <begin position="395"/>
        <end position="425"/>
    </location>
</feature>
<dbReference type="InterPro" id="IPR005467">
    <property type="entry name" value="His_kinase_dom"/>
</dbReference>
<dbReference type="Gene3D" id="3.30.565.10">
    <property type="entry name" value="Histidine kinase-like ATPase, C-terminal domain"/>
    <property type="match status" value="1"/>
</dbReference>
<evidence type="ECO:0000256" key="19">
    <source>
        <dbReference type="SAM" id="MobiDB-lite"/>
    </source>
</evidence>
<comment type="cofactor">
    <cofactor evidence="2">
        <name>[4Fe-4S] cluster</name>
        <dbReference type="ChEBI" id="CHEBI:49883"/>
    </cofactor>
</comment>
<feature type="transmembrane region" description="Helical" evidence="20">
    <location>
        <begin position="106"/>
        <end position="124"/>
    </location>
</feature>
<keyword evidence="14" id="KW-0408">Iron</keyword>
<protein>
    <recommendedName>
        <fullName evidence="5">Oxygen sensor histidine kinase NreB</fullName>
        <ecNumber evidence="4">2.7.13.3</ecNumber>
    </recommendedName>
    <alternativeName>
        <fullName evidence="18">Nitrogen regulation protein B</fullName>
    </alternativeName>
</protein>
<dbReference type="InterPro" id="IPR003594">
    <property type="entry name" value="HATPase_dom"/>
</dbReference>
<dbReference type="Pfam" id="PF02518">
    <property type="entry name" value="HATPase_c"/>
    <property type="match status" value="1"/>
</dbReference>
<dbReference type="RefSeq" id="WP_342592111.1">
    <property type="nucleotide sequence ID" value="NZ_BAAAJW010000002.1"/>
</dbReference>
<dbReference type="PROSITE" id="PS50109">
    <property type="entry name" value="HIS_KIN"/>
    <property type="match status" value="1"/>
</dbReference>
<evidence type="ECO:0000256" key="2">
    <source>
        <dbReference type="ARBA" id="ARBA00001966"/>
    </source>
</evidence>
<evidence type="ECO:0000256" key="6">
    <source>
        <dbReference type="ARBA" id="ARBA00022485"/>
    </source>
</evidence>
<feature type="domain" description="Histidine kinase" evidence="21">
    <location>
        <begin position="317"/>
        <end position="402"/>
    </location>
</feature>
<keyword evidence="10" id="KW-0479">Metal-binding</keyword>
<keyword evidence="11" id="KW-0547">Nucleotide-binding</keyword>
<feature type="transmembrane region" description="Helical" evidence="20">
    <location>
        <begin position="136"/>
        <end position="158"/>
    </location>
</feature>
<dbReference type="SUPFAM" id="SSF55874">
    <property type="entry name" value="ATPase domain of HSP90 chaperone/DNA topoisomerase II/histidine kinase"/>
    <property type="match status" value="1"/>
</dbReference>
<evidence type="ECO:0000256" key="4">
    <source>
        <dbReference type="ARBA" id="ARBA00012438"/>
    </source>
</evidence>
<keyword evidence="12 22" id="KW-0418">Kinase</keyword>
<keyword evidence="20" id="KW-0812">Transmembrane</keyword>
<evidence type="ECO:0000313" key="23">
    <source>
        <dbReference type="Proteomes" id="UP001519290"/>
    </source>
</evidence>
<evidence type="ECO:0000256" key="8">
    <source>
        <dbReference type="ARBA" id="ARBA00022553"/>
    </source>
</evidence>
<evidence type="ECO:0000256" key="11">
    <source>
        <dbReference type="ARBA" id="ARBA00022741"/>
    </source>
</evidence>
<comment type="catalytic activity">
    <reaction evidence="1">
        <text>ATP + protein L-histidine = ADP + protein N-phospho-L-histidine.</text>
        <dbReference type="EC" id="2.7.13.3"/>
    </reaction>
</comment>
<evidence type="ECO:0000256" key="13">
    <source>
        <dbReference type="ARBA" id="ARBA00022840"/>
    </source>
</evidence>
<dbReference type="InterPro" id="IPR050482">
    <property type="entry name" value="Sensor_HK_TwoCompSys"/>
</dbReference>
<evidence type="ECO:0000256" key="9">
    <source>
        <dbReference type="ARBA" id="ARBA00022679"/>
    </source>
</evidence>
<dbReference type="PRINTS" id="PR00344">
    <property type="entry name" value="BCTRLSENSOR"/>
</dbReference>
<proteinExistence type="predicted"/>
<dbReference type="EC" id="2.7.13.3" evidence="4"/>
<comment type="caution">
    <text evidence="22">The sequence shown here is derived from an EMBL/GenBank/DDBJ whole genome shotgun (WGS) entry which is preliminary data.</text>
</comment>
<keyword evidence="6" id="KW-0004">4Fe-4S</keyword>
<evidence type="ECO:0000256" key="10">
    <source>
        <dbReference type="ARBA" id="ARBA00022723"/>
    </source>
</evidence>
<evidence type="ECO:0000313" key="22">
    <source>
        <dbReference type="EMBL" id="MBP2381616.1"/>
    </source>
</evidence>
<keyword evidence="20" id="KW-1133">Transmembrane helix</keyword>
<dbReference type="InterPro" id="IPR036890">
    <property type="entry name" value="HATPase_C_sf"/>
</dbReference>
<comment type="subcellular location">
    <subcellularLocation>
        <location evidence="3">Cytoplasm</location>
    </subcellularLocation>
</comment>
<evidence type="ECO:0000256" key="17">
    <source>
        <dbReference type="ARBA" id="ARBA00024827"/>
    </source>
</evidence>
<evidence type="ECO:0000256" key="7">
    <source>
        <dbReference type="ARBA" id="ARBA00022490"/>
    </source>
</evidence>
<keyword evidence="15" id="KW-0902">Two-component regulatory system</keyword>
<evidence type="ECO:0000256" key="1">
    <source>
        <dbReference type="ARBA" id="ARBA00000085"/>
    </source>
</evidence>
<dbReference type="SMART" id="SM00387">
    <property type="entry name" value="HATPase_c"/>
    <property type="match status" value="1"/>
</dbReference>
<dbReference type="CDD" id="cd16917">
    <property type="entry name" value="HATPase_UhpB-NarQ-NarX-like"/>
    <property type="match status" value="1"/>
</dbReference>
<evidence type="ECO:0000256" key="12">
    <source>
        <dbReference type="ARBA" id="ARBA00022777"/>
    </source>
</evidence>
<evidence type="ECO:0000256" key="16">
    <source>
        <dbReference type="ARBA" id="ARBA00023014"/>
    </source>
</evidence>
<dbReference type="GO" id="GO:0016301">
    <property type="term" value="F:kinase activity"/>
    <property type="evidence" value="ECO:0007669"/>
    <property type="project" value="UniProtKB-KW"/>
</dbReference>
<evidence type="ECO:0000256" key="15">
    <source>
        <dbReference type="ARBA" id="ARBA00023012"/>
    </source>
</evidence>
<keyword evidence="20" id="KW-0472">Membrane</keyword>
<comment type="function">
    <text evidence="17">Member of the two-component regulatory system NreB/NreC involved in the control of dissimilatory nitrate/nitrite reduction in response to oxygen. NreB functions as a direct oxygen sensor histidine kinase which is autophosphorylated, in the absence of oxygen, probably at the conserved histidine residue, and transfers its phosphate group probably to a conserved aspartate residue of NreC. NreB/NreC activates the expression of the nitrate (narGHJI) and nitrite (nir) reductase operons, as well as the putative nitrate transporter gene narT.</text>
</comment>
<dbReference type="InterPro" id="IPR004358">
    <property type="entry name" value="Sig_transdc_His_kin-like_C"/>
</dbReference>
<feature type="compositionally biased region" description="Basic and acidic residues" evidence="19">
    <location>
        <begin position="401"/>
        <end position="425"/>
    </location>
</feature>
<feature type="transmembrane region" description="Helical" evidence="20">
    <location>
        <begin position="16"/>
        <end position="35"/>
    </location>
</feature>
<name>A0ABS4WZR0_9MICO</name>
<dbReference type="InterPro" id="IPR011712">
    <property type="entry name" value="Sig_transdc_His_kin_sub3_dim/P"/>
</dbReference>
<feature type="transmembrane region" description="Helical" evidence="20">
    <location>
        <begin position="78"/>
        <end position="99"/>
    </location>
</feature>
<dbReference type="Gene3D" id="1.20.5.1930">
    <property type="match status" value="1"/>
</dbReference>